<sequence length="294" mass="31289">MSNNQDPLNAYYPGKFEKQEQEAPGLQQKMKPIPDCGEESYTGTGKLKGKRALVTGGDSGIGRAAAIAYAKEGADVAINYLPVEEADAQEVKAVIEAAGQKAVLIPGDLRNEEFNKEMVETAVEELGGIDILCSVAGEQTAVEKVEDLSTHQLRSTFETNVFSLVWTVQAALPHLEKGASIITTSSVQAYNPSKNLLDYAATKTAIVSITKSLASQLGEQGIRVNSIAPGPIWTALQISGGQPQEKIPEFGQKVTLQRAGQPVELSDVYVFLASDNASYVTGQVYGVTGGVEIN</sequence>
<dbReference type="InterPro" id="IPR002347">
    <property type="entry name" value="SDR_fam"/>
</dbReference>
<dbReference type="Proteomes" id="UP000294802">
    <property type="component" value="Unassembled WGS sequence"/>
</dbReference>
<dbReference type="SUPFAM" id="SSF51735">
    <property type="entry name" value="NAD(P)-binding Rossmann-fold domains"/>
    <property type="match status" value="1"/>
</dbReference>
<dbReference type="InterPro" id="IPR020904">
    <property type="entry name" value="Sc_DH/Rdtase_CS"/>
</dbReference>
<evidence type="ECO:0000256" key="2">
    <source>
        <dbReference type="ARBA" id="ARBA00023002"/>
    </source>
</evidence>
<gene>
    <name evidence="4" type="ORF">ERX29_01890</name>
</gene>
<dbReference type="Gene3D" id="3.40.50.720">
    <property type="entry name" value="NAD(P)-binding Rossmann-like Domain"/>
    <property type="match status" value="1"/>
</dbReference>
<evidence type="ECO:0000256" key="3">
    <source>
        <dbReference type="SAM" id="MobiDB-lite"/>
    </source>
</evidence>
<dbReference type="AlphaFoldDB" id="A0A4R6BWR5"/>
<dbReference type="Pfam" id="PF13561">
    <property type="entry name" value="adh_short_C2"/>
    <property type="match status" value="1"/>
</dbReference>
<dbReference type="FunFam" id="3.40.50.720:FF:000097">
    <property type="entry name" value="SDR family oxidoreductase"/>
    <property type="match status" value="1"/>
</dbReference>
<dbReference type="OrthoDB" id="9803333at2"/>
<dbReference type="GO" id="GO:0016614">
    <property type="term" value="F:oxidoreductase activity, acting on CH-OH group of donors"/>
    <property type="evidence" value="ECO:0007669"/>
    <property type="project" value="UniProtKB-ARBA"/>
</dbReference>
<comment type="caution">
    <text evidence="4">The sequence shown here is derived from an EMBL/GenBank/DDBJ whole genome shotgun (WGS) entry which is preliminary data.</text>
</comment>
<protein>
    <submittedName>
        <fullName evidence="4">SDR family oxidoreductase</fullName>
    </submittedName>
</protein>
<dbReference type="PANTHER" id="PTHR48107:SF16">
    <property type="entry name" value="NADPH-DEPENDENT ALDEHYDE REDUCTASE 1, CHLOROPLASTIC"/>
    <property type="match status" value="1"/>
</dbReference>
<evidence type="ECO:0000313" key="4">
    <source>
        <dbReference type="EMBL" id="TDM12779.1"/>
    </source>
</evidence>
<name>A0A4R6BWR5_9STAP</name>
<dbReference type="PRINTS" id="PR00081">
    <property type="entry name" value="GDHRDH"/>
</dbReference>
<keyword evidence="2" id="KW-0560">Oxidoreductase</keyword>
<dbReference type="PRINTS" id="PR00080">
    <property type="entry name" value="SDRFAMILY"/>
</dbReference>
<organism evidence="4 5">
    <name type="scientific">Macrococcus lamae</name>
    <dbReference type="NCBI Taxonomy" id="198484"/>
    <lineage>
        <taxon>Bacteria</taxon>
        <taxon>Bacillati</taxon>
        <taxon>Bacillota</taxon>
        <taxon>Bacilli</taxon>
        <taxon>Bacillales</taxon>
        <taxon>Staphylococcaceae</taxon>
        <taxon>Macrococcus</taxon>
    </lineage>
</organism>
<accession>A0A4R6BWR5</accession>
<evidence type="ECO:0000256" key="1">
    <source>
        <dbReference type="ARBA" id="ARBA00006484"/>
    </source>
</evidence>
<feature type="region of interest" description="Disordered" evidence="3">
    <location>
        <begin position="1"/>
        <end position="35"/>
    </location>
</feature>
<reference evidence="4 5" key="1">
    <citation type="submission" date="2019-01" db="EMBL/GenBank/DDBJ databases">
        <title>Draft genome sequences of the type strains of six Macrococcus species.</title>
        <authorList>
            <person name="Mazhar S."/>
            <person name="Altermann E."/>
            <person name="Hill C."/>
            <person name="Mcauliffe O."/>
        </authorList>
    </citation>
    <scope>NUCLEOTIDE SEQUENCE [LARGE SCALE GENOMIC DNA]</scope>
    <source>
        <strain evidence="4 5">CCM4815</strain>
    </source>
</reference>
<dbReference type="RefSeq" id="WP_133442994.1">
    <property type="nucleotide sequence ID" value="NZ_SCWB01000002.1"/>
</dbReference>
<dbReference type="PROSITE" id="PS00061">
    <property type="entry name" value="ADH_SHORT"/>
    <property type="match status" value="1"/>
</dbReference>
<comment type="similarity">
    <text evidence="1">Belongs to the short-chain dehydrogenases/reductases (SDR) family.</text>
</comment>
<keyword evidence="5" id="KW-1185">Reference proteome</keyword>
<dbReference type="PANTHER" id="PTHR48107">
    <property type="entry name" value="NADPH-DEPENDENT ALDEHYDE REDUCTASE-LIKE PROTEIN, CHLOROPLASTIC-RELATED"/>
    <property type="match status" value="1"/>
</dbReference>
<dbReference type="EMBL" id="SCWB01000002">
    <property type="protein sequence ID" value="TDM12779.1"/>
    <property type="molecule type" value="Genomic_DNA"/>
</dbReference>
<evidence type="ECO:0000313" key="5">
    <source>
        <dbReference type="Proteomes" id="UP000294802"/>
    </source>
</evidence>
<proteinExistence type="inferred from homology"/>
<dbReference type="InterPro" id="IPR036291">
    <property type="entry name" value="NAD(P)-bd_dom_sf"/>
</dbReference>